<keyword evidence="5" id="KW-0949">S-adenosyl-L-methionine</keyword>
<evidence type="ECO:0000313" key="10">
    <source>
        <dbReference type="Proteomes" id="UP000516305"/>
    </source>
</evidence>
<evidence type="ECO:0000256" key="5">
    <source>
        <dbReference type="ARBA" id="ARBA00022691"/>
    </source>
</evidence>
<name>A0A7H0VBV3_9FLAO</name>
<dbReference type="InterPro" id="IPR050953">
    <property type="entry name" value="N4_N6_ade-DNA_methylase"/>
</dbReference>
<dbReference type="KEGG" id="chyd:H4K34_12550"/>
<comment type="similarity">
    <text evidence="1">Belongs to the N(4)/N(6)-methyltransferase family.</text>
</comment>
<protein>
    <recommendedName>
        <fullName evidence="2">site-specific DNA-methyltransferase (adenine-specific)</fullName>
        <ecNumber evidence="2">2.1.1.72</ecNumber>
    </recommendedName>
</protein>
<dbReference type="PANTHER" id="PTHR33841">
    <property type="entry name" value="DNA METHYLTRANSFERASE YEEA-RELATED"/>
    <property type="match status" value="1"/>
</dbReference>
<feature type="domain" description="Type II methyltransferase M.Eco57I C-terminal" evidence="8">
    <location>
        <begin position="265"/>
        <end position="517"/>
    </location>
</feature>
<evidence type="ECO:0000259" key="8">
    <source>
        <dbReference type="Pfam" id="PF22837"/>
    </source>
</evidence>
<dbReference type="GO" id="GO:0009307">
    <property type="term" value="P:DNA restriction-modification system"/>
    <property type="evidence" value="ECO:0007669"/>
    <property type="project" value="UniProtKB-KW"/>
</dbReference>
<evidence type="ECO:0000313" key="9">
    <source>
        <dbReference type="EMBL" id="QNR23201.1"/>
    </source>
</evidence>
<dbReference type="InterPro" id="IPR002052">
    <property type="entry name" value="DNA_methylase_N6_adenine_CS"/>
</dbReference>
<dbReference type="InterPro" id="IPR029063">
    <property type="entry name" value="SAM-dependent_MTases_sf"/>
</dbReference>
<dbReference type="Gene3D" id="3.40.50.150">
    <property type="entry name" value="Vaccinia Virus protein VP39"/>
    <property type="match status" value="1"/>
</dbReference>
<dbReference type="REBASE" id="444812">
    <property type="entry name" value="M.CbaA209ORF12550P"/>
</dbReference>
<keyword evidence="10" id="KW-1185">Reference proteome</keyword>
<sequence>MGQIKKNISAQKLRGGYYTPQAIADFLCQWSIDKKTERILEPSCGDGNFIESAILRFKELGIEGEDLKGRIKGIELLKEESLKAKARAANLGLNSNTIVNHDFFHYISSNVVEKYDVVIGNPPFIRYQSFPEEHRKLAIGMMQDLGLSPNKLTNIWVPFLVVSASLLKDDGRIAMVVPAELFQVKYAAETRVFLSKFFERITIITFKKLVFASIQQEVVLLLCEKKVYHGKGVRVIECENLDELKSINFKAINGSNVKPIDHTTEKWTKYFLNEGEINLLRGLRKDKRVTTCGDIMEVDVGLVTGRNEFFMMNEEQVKAWKLKKYTIPVASKSNQLKGITFSETDFSNNSKAQNAIHLFIPPNEDFEKLPKVCQNYIEYGEQQGFHTGYKTRIRRRWYITPSLWVPDAFALRQVGDYPKLILNETGASSTDTIHRVRFKEGVNRSMAAISFLNSLSFAFSEITGRSYGGGVMTFEPTEIEEIQIPVLADLDIDFDQVDSLIRQRKIEEALDIMDEAFLIKHHGFKKSEVDDLRAVWKKLSQRRNNRKR</sequence>
<proteinExistence type="inferred from homology"/>
<dbReference type="InterPro" id="IPR011639">
    <property type="entry name" value="MethylTrfase_TaqI-like_dom"/>
</dbReference>
<comment type="catalytic activity">
    <reaction evidence="6">
        <text>a 2'-deoxyadenosine in DNA + S-adenosyl-L-methionine = an N(6)-methyl-2'-deoxyadenosine in DNA + S-adenosyl-L-homocysteine + H(+)</text>
        <dbReference type="Rhea" id="RHEA:15197"/>
        <dbReference type="Rhea" id="RHEA-COMP:12418"/>
        <dbReference type="Rhea" id="RHEA-COMP:12419"/>
        <dbReference type="ChEBI" id="CHEBI:15378"/>
        <dbReference type="ChEBI" id="CHEBI:57856"/>
        <dbReference type="ChEBI" id="CHEBI:59789"/>
        <dbReference type="ChEBI" id="CHEBI:90615"/>
        <dbReference type="ChEBI" id="CHEBI:90616"/>
        <dbReference type="EC" id="2.1.1.72"/>
    </reaction>
</comment>
<dbReference type="Proteomes" id="UP000516305">
    <property type="component" value="Chromosome"/>
</dbReference>
<keyword evidence="4 9" id="KW-0808">Transferase</keyword>
<dbReference type="SUPFAM" id="SSF53335">
    <property type="entry name" value="S-adenosyl-L-methionine-dependent methyltransferases"/>
    <property type="match status" value="1"/>
</dbReference>
<dbReference type="EC" id="2.1.1.72" evidence="2"/>
<evidence type="ECO:0000256" key="1">
    <source>
        <dbReference type="ARBA" id="ARBA00006594"/>
    </source>
</evidence>
<reference evidence="9 10" key="1">
    <citation type="submission" date="2020-08" db="EMBL/GenBank/DDBJ databases">
        <title>Croceimicrobium hydrocarbonivorans gen. nov., sp. nov., a novel marine bacterium isolated from a bacterial consortium that degrades polyethylene terephthalate.</title>
        <authorList>
            <person name="Liu R."/>
        </authorList>
    </citation>
    <scope>NUCLEOTIDE SEQUENCE [LARGE SCALE GENOMIC DNA]</scope>
    <source>
        <strain evidence="9 10">A20-9</strain>
    </source>
</reference>
<dbReference type="GO" id="GO:0009007">
    <property type="term" value="F:site-specific DNA-methyltransferase (adenine-specific) activity"/>
    <property type="evidence" value="ECO:0007669"/>
    <property type="project" value="UniProtKB-EC"/>
</dbReference>
<evidence type="ECO:0000256" key="3">
    <source>
        <dbReference type="ARBA" id="ARBA00022603"/>
    </source>
</evidence>
<evidence type="ECO:0000259" key="7">
    <source>
        <dbReference type="Pfam" id="PF07669"/>
    </source>
</evidence>
<dbReference type="GO" id="GO:0008170">
    <property type="term" value="F:N-methyltransferase activity"/>
    <property type="evidence" value="ECO:0007669"/>
    <property type="project" value="InterPro"/>
</dbReference>
<dbReference type="GO" id="GO:0032259">
    <property type="term" value="P:methylation"/>
    <property type="evidence" value="ECO:0007669"/>
    <property type="project" value="UniProtKB-KW"/>
</dbReference>
<organism evidence="9 10">
    <name type="scientific">Croceimicrobium hydrocarbonivorans</name>
    <dbReference type="NCBI Taxonomy" id="2761580"/>
    <lineage>
        <taxon>Bacteria</taxon>
        <taxon>Pseudomonadati</taxon>
        <taxon>Bacteroidota</taxon>
        <taxon>Flavobacteriia</taxon>
        <taxon>Flavobacteriales</taxon>
        <taxon>Owenweeksiaceae</taxon>
        <taxon>Croceimicrobium</taxon>
    </lineage>
</organism>
<evidence type="ECO:0000256" key="6">
    <source>
        <dbReference type="ARBA" id="ARBA00047942"/>
    </source>
</evidence>
<dbReference type="PROSITE" id="PS00092">
    <property type="entry name" value="N6_MTASE"/>
    <property type="match status" value="1"/>
</dbReference>
<evidence type="ECO:0000256" key="4">
    <source>
        <dbReference type="ARBA" id="ARBA00022679"/>
    </source>
</evidence>
<dbReference type="RefSeq" id="WP_210757730.1">
    <property type="nucleotide sequence ID" value="NZ_CP060139.1"/>
</dbReference>
<dbReference type="Pfam" id="PF22837">
    <property type="entry name" value="M_Eco57I_C"/>
    <property type="match status" value="1"/>
</dbReference>
<dbReference type="PRINTS" id="PR00507">
    <property type="entry name" value="N12N6MTFRASE"/>
</dbReference>
<dbReference type="PANTHER" id="PTHR33841:SF5">
    <property type="entry name" value="DNA METHYLASE (MODIFICATION METHYLASE) (METHYLTRANSFERASE)-RELATED"/>
    <property type="match status" value="1"/>
</dbReference>
<dbReference type="CDD" id="cd02440">
    <property type="entry name" value="AdoMet_MTases"/>
    <property type="match status" value="1"/>
</dbReference>
<evidence type="ECO:0000256" key="2">
    <source>
        <dbReference type="ARBA" id="ARBA00011900"/>
    </source>
</evidence>
<keyword evidence="3 9" id="KW-0489">Methyltransferase</keyword>
<accession>A0A7H0VBV3</accession>
<dbReference type="InterPro" id="IPR054520">
    <property type="entry name" value="M_Eco57I_C"/>
</dbReference>
<feature type="domain" description="Type II methyltransferase M.TaqI-like" evidence="7">
    <location>
        <begin position="96"/>
        <end position="206"/>
    </location>
</feature>
<dbReference type="AlphaFoldDB" id="A0A7H0VBV3"/>
<dbReference type="Pfam" id="PF07669">
    <property type="entry name" value="Eco57I"/>
    <property type="match status" value="1"/>
</dbReference>
<dbReference type="EMBL" id="CP060139">
    <property type="protein sequence ID" value="QNR23201.1"/>
    <property type="molecule type" value="Genomic_DNA"/>
</dbReference>
<gene>
    <name evidence="9" type="ORF">H4K34_12550</name>
</gene>
<dbReference type="GO" id="GO:0003677">
    <property type="term" value="F:DNA binding"/>
    <property type="evidence" value="ECO:0007669"/>
    <property type="project" value="InterPro"/>
</dbReference>